<sequence>MRSRHSKSGTIGDDSDDGNDDGVRDNYKSPTPRTCLRRKNSRNGNYQRIGGDDYPVTPNSDMSHVSGRPATGMKCSRIRRICRESTTHVLRTTVSVMNFLARVLLWGSFLAMIVGVVWYSRELKINGTDPHLIAWFSAVLRRAHSVDGTNLFDRVSGFVFDST</sequence>
<feature type="region of interest" description="Disordered" evidence="1">
    <location>
        <begin position="1"/>
        <end position="70"/>
    </location>
</feature>
<evidence type="ECO:0000256" key="2">
    <source>
        <dbReference type="SAM" id="Phobius"/>
    </source>
</evidence>
<evidence type="ECO:0000256" key="1">
    <source>
        <dbReference type="SAM" id="MobiDB-lite"/>
    </source>
</evidence>
<keyword evidence="2" id="KW-0812">Transmembrane</keyword>
<gene>
    <name evidence="3" type="ORF">ACHAWU_006078</name>
</gene>
<keyword evidence="2" id="KW-0472">Membrane</keyword>
<name>A0ABD3M356_9STRA</name>
<evidence type="ECO:0000313" key="3">
    <source>
        <dbReference type="EMBL" id="KAL3758418.1"/>
    </source>
</evidence>
<keyword evidence="2" id="KW-1133">Transmembrane helix</keyword>
<reference evidence="3 4" key="1">
    <citation type="submission" date="2024-10" db="EMBL/GenBank/DDBJ databases">
        <title>Updated reference genomes for cyclostephanoid diatoms.</title>
        <authorList>
            <person name="Roberts W.R."/>
            <person name="Alverson A.J."/>
        </authorList>
    </citation>
    <scope>NUCLEOTIDE SEQUENCE [LARGE SCALE GENOMIC DNA]</scope>
    <source>
        <strain evidence="3 4">AJA232-27</strain>
    </source>
</reference>
<comment type="caution">
    <text evidence="3">The sequence shown here is derived from an EMBL/GenBank/DDBJ whole genome shotgun (WGS) entry which is preliminary data.</text>
</comment>
<evidence type="ECO:0000313" key="4">
    <source>
        <dbReference type="Proteomes" id="UP001530293"/>
    </source>
</evidence>
<dbReference type="Proteomes" id="UP001530293">
    <property type="component" value="Unassembled WGS sequence"/>
</dbReference>
<dbReference type="AlphaFoldDB" id="A0ABD3M356"/>
<protein>
    <submittedName>
        <fullName evidence="3">Uncharacterized protein</fullName>
    </submittedName>
</protein>
<dbReference type="EMBL" id="JALLBG020000231">
    <property type="protein sequence ID" value="KAL3758418.1"/>
    <property type="molecule type" value="Genomic_DNA"/>
</dbReference>
<accession>A0ABD3M356</accession>
<keyword evidence="4" id="KW-1185">Reference proteome</keyword>
<proteinExistence type="predicted"/>
<feature type="transmembrane region" description="Helical" evidence="2">
    <location>
        <begin position="99"/>
        <end position="119"/>
    </location>
</feature>
<organism evidence="3 4">
    <name type="scientific">Discostella pseudostelligera</name>
    <dbReference type="NCBI Taxonomy" id="259834"/>
    <lineage>
        <taxon>Eukaryota</taxon>
        <taxon>Sar</taxon>
        <taxon>Stramenopiles</taxon>
        <taxon>Ochrophyta</taxon>
        <taxon>Bacillariophyta</taxon>
        <taxon>Coscinodiscophyceae</taxon>
        <taxon>Thalassiosirophycidae</taxon>
        <taxon>Stephanodiscales</taxon>
        <taxon>Stephanodiscaceae</taxon>
        <taxon>Discostella</taxon>
    </lineage>
</organism>